<dbReference type="PRINTS" id="PR00469">
    <property type="entry name" value="PNDRDTASEII"/>
</dbReference>
<dbReference type="CDD" id="cd19946">
    <property type="entry name" value="GlpA-like_Fer2_BFD-like"/>
    <property type="match status" value="1"/>
</dbReference>
<reference evidence="3 4" key="1">
    <citation type="submission" date="2006-02" db="EMBL/GenBank/DDBJ databases">
        <authorList>
            <person name="Pinhassi J."/>
            <person name="Pedros-Alio C."/>
            <person name="Ferriera S."/>
            <person name="Johnson J."/>
            <person name="Kravitz S."/>
            <person name="Halpern A."/>
            <person name="Remington K."/>
            <person name="Beeson K."/>
            <person name="Tran B."/>
            <person name="Rogers Y.-H."/>
            <person name="Friedman R."/>
            <person name="Venter J.C."/>
        </authorList>
    </citation>
    <scope>NUCLEOTIDE SEQUENCE [LARGE SCALE GENOMIC DNA]</scope>
    <source>
        <strain evidence="3 4">MED92</strain>
    </source>
</reference>
<dbReference type="PIRSF" id="PIRSF037495">
    <property type="entry name" value="Opine_OX_OoxA/HcnB"/>
    <property type="match status" value="1"/>
</dbReference>
<evidence type="ECO:0000256" key="1">
    <source>
        <dbReference type="ARBA" id="ARBA00023002"/>
    </source>
</evidence>
<dbReference type="InterPro" id="IPR041854">
    <property type="entry name" value="BFD-like_2Fe2S-bd_dom_sf"/>
</dbReference>
<dbReference type="Gene3D" id="3.50.50.60">
    <property type="entry name" value="FAD/NAD(P)-binding domain"/>
    <property type="match status" value="3"/>
</dbReference>
<evidence type="ECO:0000313" key="4">
    <source>
        <dbReference type="Proteomes" id="UP000002171"/>
    </source>
</evidence>
<evidence type="ECO:0000313" key="3">
    <source>
        <dbReference type="EMBL" id="EAR60119.1"/>
    </source>
</evidence>
<keyword evidence="1" id="KW-0560">Oxidoreductase</keyword>
<dbReference type="InterPro" id="IPR051691">
    <property type="entry name" value="Metab_Enz_Cyan_OpOx_G3PDH"/>
</dbReference>
<comment type="caution">
    <text evidence="3">The sequence shown here is derived from an EMBL/GenBank/DDBJ whole genome shotgun (WGS) entry which is preliminary data.</text>
</comment>
<keyword evidence="4" id="KW-1185">Reference proteome</keyword>
<proteinExistence type="predicted"/>
<dbReference type="InterPro" id="IPR036188">
    <property type="entry name" value="FAD/NAD-bd_sf"/>
</dbReference>
<dbReference type="PRINTS" id="PR00368">
    <property type="entry name" value="FADPNR"/>
</dbReference>
<dbReference type="Pfam" id="PF07992">
    <property type="entry name" value="Pyr_redox_2"/>
    <property type="match status" value="1"/>
</dbReference>
<dbReference type="SUPFAM" id="SSF51905">
    <property type="entry name" value="FAD/NAD(P)-binding domain"/>
    <property type="match status" value="1"/>
</dbReference>
<organism evidence="3 4">
    <name type="scientific">Neptuniibacter caesariensis</name>
    <dbReference type="NCBI Taxonomy" id="207954"/>
    <lineage>
        <taxon>Bacteria</taxon>
        <taxon>Pseudomonadati</taxon>
        <taxon>Pseudomonadota</taxon>
        <taxon>Gammaproteobacteria</taxon>
        <taxon>Oceanospirillales</taxon>
        <taxon>Oceanospirillaceae</taxon>
        <taxon>Neptuniibacter</taxon>
    </lineage>
</organism>
<dbReference type="EMBL" id="AAOW01000023">
    <property type="protein sequence ID" value="EAR60119.1"/>
    <property type="molecule type" value="Genomic_DNA"/>
</dbReference>
<dbReference type="InterPro" id="IPR017224">
    <property type="entry name" value="Opine_Oxase_asu/HCN_bsu"/>
</dbReference>
<evidence type="ECO:0000259" key="2">
    <source>
        <dbReference type="Pfam" id="PF07992"/>
    </source>
</evidence>
<accession>A0A7U8C2P5</accession>
<dbReference type="InterPro" id="IPR023753">
    <property type="entry name" value="FAD/NAD-binding_dom"/>
</dbReference>
<dbReference type="RefSeq" id="WP_007019406.1">
    <property type="nucleotide sequence ID" value="NZ_CH724125.1"/>
</dbReference>
<dbReference type="AlphaFoldDB" id="A0A7U8C2P5"/>
<dbReference type="GO" id="GO:0016491">
    <property type="term" value="F:oxidoreductase activity"/>
    <property type="evidence" value="ECO:0007669"/>
    <property type="project" value="UniProtKB-KW"/>
</dbReference>
<dbReference type="PANTHER" id="PTHR42949:SF3">
    <property type="entry name" value="ANAEROBIC GLYCEROL-3-PHOSPHATE DEHYDROGENASE SUBUNIT B"/>
    <property type="match status" value="1"/>
</dbReference>
<feature type="domain" description="FAD/NAD(P)-binding" evidence="2">
    <location>
        <begin position="5"/>
        <end position="317"/>
    </location>
</feature>
<gene>
    <name evidence="3" type="ORF">MED92_08687</name>
</gene>
<name>A0A7U8C2P5_NEPCE</name>
<sequence>MLSSYDLAIIGAGPAGMSAAITASQAGARVIVLDDKKRAGGQIYRNVTYSPLECPEKLGEDYLSGQALVEAFDHCQAEKMFEANVWHVGENGEILFSHDGKTKSLTAREVIIGCGAMERPFPVPGWHLKGVMSAGSAQVMLKNDGLVRDDAVFVGTSPLLYLIVAQYLRLGVKVRALVDTTPFSAYKDSVSLFPAALRGYKMLAKGLGLLNEIRRSGVEVYRFADSVEVVGEETVEGVRFKSRGESIQLSAEHLFLHQGVIPNLNMTRSMGLEHHWCKQQLCWKPTLDQWGQSSVPNVAVAGDSSGIVGADAAQAMGKVVALQRLVRLGLISEQHRDLQSADYLDFITRMNQFRAFIDCLYQPVVGHRIPDSPQTVVCRCEEQTVAQLKAGFEKGAAGPDELKGLTRCGMGPCQGRQCGHTVSELLASWQEKPVSEVGYYRLRSPMRLLNLTELSQFSQVSPVQQQEAQS</sequence>
<dbReference type="PANTHER" id="PTHR42949">
    <property type="entry name" value="ANAEROBIC GLYCEROL-3-PHOSPHATE DEHYDROGENASE SUBUNIT B"/>
    <property type="match status" value="1"/>
</dbReference>
<protein>
    <submittedName>
        <fullName evidence="3">Probable pyridine nucleotide-disulphide oxidoreductase</fullName>
    </submittedName>
</protein>
<dbReference type="OrthoDB" id="9801699at2"/>
<dbReference type="Proteomes" id="UP000002171">
    <property type="component" value="Unassembled WGS sequence"/>
</dbReference>
<dbReference type="Gene3D" id="1.10.10.1100">
    <property type="entry name" value="BFD-like [2Fe-2S]-binding domain"/>
    <property type="match status" value="1"/>
</dbReference>